<proteinExistence type="predicted"/>
<dbReference type="Proteomes" id="UP000245829">
    <property type="component" value="Unassembled WGS sequence"/>
</dbReference>
<comment type="caution">
    <text evidence="2">The sequence shown here is derived from an EMBL/GenBank/DDBJ whole genome shotgun (WGS) entry which is preliminary data.</text>
</comment>
<evidence type="ECO:0000313" key="2">
    <source>
        <dbReference type="EMBL" id="GBH33421.1"/>
    </source>
</evidence>
<name>A0A2S2KPG8_9ARCH</name>
<dbReference type="GeneID" id="76209546"/>
<accession>A0A2S2KPG8</accession>
<keyword evidence="1" id="KW-1133">Transmembrane helix</keyword>
<keyword evidence="3" id="KW-1185">Reference proteome</keyword>
<dbReference type="OrthoDB" id="375341at2157"/>
<gene>
    <name evidence="2" type="ORF">NZNM25_02120</name>
</gene>
<evidence type="ECO:0000313" key="3">
    <source>
        <dbReference type="Proteomes" id="UP000245829"/>
    </source>
</evidence>
<keyword evidence="1" id="KW-0812">Transmembrane</keyword>
<organism evidence="2 3">
    <name type="scientific">Nitrosopumilus zosterae</name>
    <dbReference type="NCBI Taxonomy" id="718286"/>
    <lineage>
        <taxon>Archaea</taxon>
        <taxon>Nitrososphaerota</taxon>
        <taxon>Nitrososphaeria</taxon>
        <taxon>Nitrosopumilales</taxon>
        <taxon>Nitrosopumilaceae</taxon>
        <taxon>Nitrosopumilus</taxon>
    </lineage>
</organism>
<feature type="transmembrane region" description="Helical" evidence="1">
    <location>
        <begin position="7"/>
        <end position="28"/>
    </location>
</feature>
<dbReference type="PROSITE" id="PS51257">
    <property type="entry name" value="PROKAR_LIPOPROTEIN"/>
    <property type="match status" value="1"/>
</dbReference>
<sequence length="176" mass="20059">METLSKIAIYMGMGIACSIFVMFTISIMPHVVSQIENNWEDVLPGKSDEELKKMFYETDSYKEFNKKYPDNGEYFRSYGDGRGSLEVTAMNFESYNTLRLELEYDKRTDSVREDITCNNQIDNRNLHIRGTLAAQFIEKISCLEGSGIIDAPSNLIDEFGNPVPINISPRVTVDID</sequence>
<protein>
    <submittedName>
        <fullName evidence="2">Uncharacterized protein</fullName>
    </submittedName>
</protein>
<evidence type="ECO:0000256" key="1">
    <source>
        <dbReference type="SAM" id="Phobius"/>
    </source>
</evidence>
<keyword evidence="1" id="KW-0472">Membrane</keyword>
<reference evidence="2 3" key="1">
    <citation type="submission" date="2018-05" db="EMBL/GenBank/DDBJ databases">
        <title>genome sequencing of Nitrosopumilus sp. NM25.</title>
        <authorList>
            <person name="Mori K."/>
            <person name="Nakagawa T."/>
        </authorList>
    </citation>
    <scope>NUCLEOTIDE SEQUENCE [LARGE SCALE GENOMIC DNA]</scope>
    <source>
        <strain evidence="2 3">NM25</strain>
    </source>
</reference>
<dbReference type="RefSeq" id="WP_146195965.1">
    <property type="nucleotide sequence ID" value="NZ_AP026695.1"/>
</dbReference>
<dbReference type="AlphaFoldDB" id="A0A2S2KPG8"/>
<dbReference type="EMBL" id="BGKI01000001">
    <property type="protein sequence ID" value="GBH33421.1"/>
    <property type="molecule type" value="Genomic_DNA"/>
</dbReference>